<proteinExistence type="inferred from homology"/>
<evidence type="ECO:0000313" key="5">
    <source>
        <dbReference type="EMBL" id="GGT87659.1"/>
    </source>
</evidence>
<dbReference type="Pfam" id="PF03972">
    <property type="entry name" value="MmgE_PrpD_N"/>
    <property type="match status" value="1"/>
</dbReference>
<keyword evidence="6" id="KW-1185">Reference proteome</keyword>
<comment type="similarity">
    <text evidence="1">Belongs to the PrpD family.</text>
</comment>
<evidence type="ECO:0000259" key="2">
    <source>
        <dbReference type="Pfam" id="PF03972"/>
    </source>
</evidence>
<accession>A0A348B464</accession>
<dbReference type="GO" id="GO:0016829">
    <property type="term" value="F:lyase activity"/>
    <property type="evidence" value="ECO:0007669"/>
    <property type="project" value="InterPro"/>
</dbReference>
<dbReference type="Gene3D" id="1.10.4100.10">
    <property type="entry name" value="2-methylcitrate dehydratase PrpD"/>
    <property type="match status" value="1"/>
</dbReference>
<name>A0A348B464_9CREN</name>
<dbReference type="PANTHER" id="PTHR16943:SF8">
    <property type="entry name" value="2-METHYLCITRATE DEHYDRATASE"/>
    <property type="match status" value="1"/>
</dbReference>
<dbReference type="Proteomes" id="UP000616143">
    <property type="component" value="Unassembled WGS sequence"/>
</dbReference>
<dbReference type="InterPro" id="IPR036148">
    <property type="entry name" value="MmgE/PrpD_sf"/>
</dbReference>
<reference evidence="4" key="3">
    <citation type="journal article" date="2019" name="BMC Res. Notes">
        <title>Complete genome sequence of the Sulfodiicoccus acidiphilus strain HS-1T, the first crenarchaeon that lacks polB3, isolated from an acidic hot spring in Ohwaku-dani, Hakone, Japan.</title>
        <authorList>
            <person name="Sakai H.D."/>
            <person name="Kurosawa N."/>
        </authorList>
    </citation>
    <scope>NUCLEOTIDE SEQUENCE</scope>
    <source>
        <strain evidence="4">HS-1</strain>
    </source>
</reference>
<evidence type="ECO:0000256" key="1">
    <source>
        <dbReference type="ARBA" id="ARBA00006174"/>
    </source>
</evidence>
<dbReference type="EMBL" id="BMQS01000002">
    <property type="protein sequence ID" value="GGT87659.1"/>
    <property type="molecule type" value="Genomic_DNA"/>
</dbReference>
<dbReference type="InterPro" id="IPR045336">
    <property type="entry name" value="MmgE_PrpD_N"/>
</dbReference>
<feature type="domain" description="MmgE/PrpD C-terminal" evidence="3">
    <location>
        <begin position="258"/>
        <end position="403"/>
    </location>
</feature>
<gene>
    <name evidence="5" type="ORF">GCM10007116_02000</name>
    <name evidence="4" type="ORF">HS1genome_1355</name>
</gene>
<reference evidence="5" key="4">
    <citation type="submission" date="2020-09" db="EMBL/GenBank/DDBJ databases">
        <authorList>
            <person name="Sun Q."/>
            <person name="Ohkuma M."/>
        </authorList>
    </citation>
    <scope>NUCLEOTIDE SEQUENCE</scope>
    <source>
        <strain evidence="5">JCM 31740</strain>
    </source>
</reference>
<dbReference type="GeneID" id="38666872"/>
<dbReference type="InterPro" id="IPR042188">
    <property type="entry name" value="MmgE/PrpD_sf_2"/>
</dbReference>
<evidence type="ECO:0000259" key="3">
    <source>
        <dbReference type="Pfam" id="PF19305"/>
    </source>
</evidence>
<reference evidence="5" key="1">
    <citation type="journal article" date="2014" name="Int. J. Syst. Evol. Microbiol.">
        <title>Complete genome sequence of Corynebacterium casei LMG S-19264T (=DSM 44701T), isolated from a smear-ripened cheese.</title>
        <authorList>
            <consortium name="US DOE Joint Genome Institute (JGI-PGF)"/>
            <person name="Walter F."/>
            <person name="Albersmeier A."/>
            <person name="Kalinowski J."/>
            <person name="Ruckert C."/>
        </authorList>
    </citation>
    <scope>NUCLEOTIDE SEQUENCE</scope>
    <source>
        <strain evidence="5">JCM 31740</strain>
    </source>
</reference>
<organism evidence="4 6">
    <name type="scientific">Sulfodiicoccus acidiphilus</name>
    <dbReference type="NCBI Taxonomy" id="1670455"/>
    <lineage>
        <taxon>Archaea</taxon>
        <taxon>Thermoproteota</taxon>
        <taxon>Thermoprotei</taxon>
        <taxon>Sulfolobales</taxon>
        <taxon>Sulfolobaceae</taxon>
        <taxon>Sulfodiicoccus</taxon>
    </lineage>
</organism>
<reference evidence="6" key="2">
    <citation type="submission" date="2018-04" db="EMBL/GenBank/DDBJ databases">
        <title>Complete genome sequence of Sulfodiicoccus acidiphilus strain HS-1.</title>
        <authorList>
            <person name="Sakai H.D."/>
            <person name="Kurosawa N."/>
        </authorList>
    </citation>
    <scope>NUCLEOTIDE SEQUENCE [LARGE SCALE GENOMIC DNA]</scope>
    <source>
        <strain evidence="6">HS-1</strain>
    </source>
</reference>
<dbReference type="Pfam" id="PF19305">
    <property type="entry name" value="MmgE_PrpD_C"/>
    <property type="match status" value="1"/>
</dbReference>
<feature type="domain" description="MmgE/PrpD N-terminal" evidence="2">
    <location>
        <begin position="7"/>
        <end position="238"/>
    </location>
</feature>
<protein>
    <submittedName>
        <fullName evidence="4">2-methylcitrate dehydratase</fullName>
    </submittedName>
</protein>
<dbReference type="InterPro" id="IPR042183">
    <property type="entry name" value="MmgE/PrpD_sf_1"/>
</dbReference>
<dbReference type="InterPro" id="IPR045337">
    <property type="entry name" value="MmgE_PrpD_C"/>
</dbReference>
<dbReference type="PANTHER" id="PTHR16943">
    <property type="entry name" value="2-METHYLCITRATE DEHYDRATASE-RELATED"/>
    <property type="match status" value="1"/>
</dbReference>
<evidence type="ECO:0000313" key="4">
    <source>
        <dbReference type="EMBL" id="BBD72966.1"/>
    </source>
</evidence>
<dbReference type="Proteomes" id="UP000276741">
    <property type="component" value="Chromosome"/>
</dbReference>
<dbReference type="InterPro" id="IPR005656">
    <property type="entry name" value="MmgE_PrpD"/>
</dbReference>
<dbReference type="EMBL" id="AP018553">
    <property type="protein sequence ID" value="BBD72966.1"/>
    <property type="molecule type" value="Genomic_DNA"/>
</dbReference>
<dbReference type="KEGG" id="sacd:HS1genome_1355"/>
<dbReference type="AlphaFoldDB" id="A0A348B464"/>
<dbReference type="RefSeq" id="WP_126450154.1">
    <property type="nucleotide sequence ID" value="NZ_AP018553.1"/>
</dbReference>
<sequence length="423" mass="46484">MEIAELIAEYVTSSDTIPDESLKEASRRFVDSLGVARAALGSPPVSASKRALTAFHGEASLIGGGRSSPDAAAFYNALAIRYLDFNDTYLSKEPLHPSDMIGGLIALATAFNKSGRELAEAIVVGYEVGVSLCDTTSLRAKGFDHVNFLQVGAAAGMARLMGLDRRATANAISMTVVPHVALRQTRVGELSMWKAGAAGEAVRNATFAVLLARQGFTGPKEPFSGKMGFINLIARDLDPTPLSKMNGRRILDTYIKYYPVEYHAQAAVEAAKKIKVKDVKKVTIETYEAGKSILADKEKWRPTNRETADHSLPYIVAVTLLRGEFWLESYDLIGDPRVLEIMDKTEVVEREDYTRVYADELPTRVIVESSEGVKEAEVRIPRGHSRNPMSDEEVLSKYSRLTGQEERLNLLQLSPDGLRWEVS</sequence>
<dbReference type="OrthoDB" id="43639at2157"/>
<dbReference type="Gene3D" id="3.30.1330.120">
    <property type="entry name" value="2-methylcitrate dehydratase PrpD"/>
    <property type="match status" value="1"/>
</dbReference>
<evidence type="ECO:0000313" key="6">
    <source>
        <dbReference type="Proteomes" id="UP000276741"/>
    </source>
</evidence>
<dbReference type="SUPFAM" id="SSF103378">
    <property type="entry name" value="2-methylcitrate dehydratase PrpD"/>
    <property type="match status" value="1"/>
</dbReference>